<dbReference type="PROSITE" id="PS51053">
    <property type="entry name" value="SERTA"/>
    <property type="match status" value="1"/>
</dbReference>
<feature type="compositionally biased region" description="Acidic residues" evidence="4">
    <location>
        <begin position="34"/>
        <end position="43"/>
    </location>
</feature>
<feature type="signal peptide" evidence="5">
    <location>
        <begin position="1"/>
        <end position="21"/>
    </location>
</feature>
<dbReference type="PANTHER" id="PTHR13049">
    <property type="entry name" value="DUF814-RELATED"/>
    <property type="match status" value="1"/>
</dbReference>
<evidence type="ECO:0000313" key="7">
    <source>
        <dbReference type="EMBL" id="CAD5115773.1"/>
    </source>
</evidence>
<proteinExistence type="inferred from homology"/>
<dbReference type="InterPro" id="IPR008532">
    <property type="entry name" value="NFACT_RNA-bd"/>
</dbReference>
<organism evidence="7 8">
    <name type="scientific">Dimorphilus gyrociliatus</name>
    <dbReference type="NCBI Taxonomy" id="2664684"/>
    <lineage>
        <taxon>Eukaryota</taxon>
        <taxon>Metazoa</taxon>
        <taxon>Spiralia</taxon>
        <taxon>Lophotrochozoa</taxon>
        <taxon>Annelida</taxon>
        <taxon>Polychaeta</taxon>
        <taxon>Polychaeta incertae sedis</taxon>
        <taxon>Dinophilidae</taxon>
        <taxon>Dimorphilus</taxon>
    </lineage>
</organism>
<sequence length="408" mass="48233">MACLCNCCFLIIVLNFHFTFTADQSKLGKRQRDSDDETEEIDVETSPPPRKRITPFTNTPIEKKEERRRLLRTCQSKIKKLKGYDETLHRRLLINSVTKRVMAEMRRDKMIRKCMFEEDYIAHFDEPVDKIQNDDYSEKIFGSDTQNSPPECSDKVVQELYERMQIFFPELDSDNDVKVEDQFSTLSADMDTPPVACKKMVLYFVSNAVSPSYTIYMGEDKFENEHLIKWGWPEDVWFHVDKLSSAHVYLRLRKNETLDDVPQDVIIDCAQLVKANSIQGNKMNDIDVVYTMWENLKKTGGMEVGQVGFHREKEVRKIRVEKRTNEIVNRLNKTKVDKKDVDLQAEREERDRKEREVQKAKLREQKKREKEEEEKRQKELEVRSYKSLMKSENMTSNQDDGNDSDDFM</sequence>
<feature type="domain" description="SERTA" evidence="6">
    <location>
        <begin position="63"/>
        <end position="109"/>
    </location>
</feature>
<accession>A0A7I8VKG3</accession>
<dbReference type="OrthoDB" id="200398at2759"/>
<feature type="compositionally biased region" description="Polar residues" evidence="4">
    <location>
        <begin position="390"/>
        <end position="399"/>
    </location>
</feature>
<reference evidence="7 8" key="1">
    <citation type="submission" date="2020-08" db="EMBL/GenBank/DDBJ databases">
        <authorList>
            <person name="Hejnol A."/>
        </authorList>
    </citation>
    <scope>NUCLEOTIDE SEQUENCE [LARGE SCALE GENOMIC DNA]</scope>
</reference>
<dbReference type="EMBL" id="CAJFCJ010000006">
    <property type="protein sequence ID" value="CAD5115773.1"/>
    <property type="molecule type" value="Genomic_DNA"/>
</dbReference>
<evidence type="ECO:0000313" key="8">
    <source>
        <dbReference type="Proteomes" id="UP000549394"/>
    </source>
</evidence>
<keyword evidence="8" id="KW-1185">Reference proteome</keyword>
<dbReference type="Pfam" id="PF05670">
    <property type="entry name" value="NFACT-R_1"/>
    <property type="match status" value="1"/>
</dbReference>
<protein>
    <recommendedName>
        <fullName evidence="2">Coiled-coil domain-containing protein 25</fullName>
    </recommendedName>
</protein>
<dbReference type="InterPro" id="IPR009263">
    <property type="entry name" value="SERTA_dom"/>
</dbReference>
<dbReference type="PANTHER" id="PTHR13049:SF2">
    <property type="entry name" value="COILED-COIL DOMAIN-CONTAINING PROTEIN 25"/>
    <property type="match status" value="1"/>
</dbReference>
<dbReference type="InterPro" id="IPR039730">
    <property type="entry name" value="Jlp2/Ccd25"/>
</dbReference>
<comment type="caution">
    <text evidence="7">The sequence shown here is derived from an EMBL/GenBank/DDBJ whole genome shotgun (WGS) entry which is preliminary data.</text>
</comment>
<feature type="compositionally biased region" description="Basic and acidic residues" evidence="4">
    <location>
        <begin position="342"/>
        <end position="384"/>
    </location>
</feature>
<dbReference type="AlphaFoldDB" id="A0A7I8VKG3"/>
<keyword evidence="5" id="KW-0732">Signal</keyword>
<evidence type="ECO:0000256" key="5">
    <source>
        <dbReference type="SAM" id="SignalP"/>
    </source>
</evidence>
<comment type="subunit">
    <text evidence="3">Interacts (via cytoplasmic region) with ILK.</text>
</comment>
<evidence type="ECO:0000256" key="3">
    <source>
        <dbReference type="ARBA" id="ARBA00024214"/>
    </source>
</evidence>
<evidence type="ECO:0000256" key="4">
    <source>
        <dbReference type="SAM" id="MobiDB-lite"/>
    </source>
</evidence>
<gene>
    <name evidence="7" type="ORF">DGYR_LOCUS4477</name>
</gene>
<evidence type="ECO:0000256" key="1">
    <source>
        <dbReference type="ARBA" id="ARBA00008998"/>
    </source>
</evidence>
<evidence type="ECO:0000256" key="2">
    <source>
        <dbReference type="ARBA" id="ARBA00016700"/>
    </source>
</evidence>
<feature type="region of interest" description="Disordered" evidence="4">
    <location>
        <begin position="27"/>
        <end position="56"/>
    </location>
</feature>
<dbReference type="Proteomes" id="UP000549394">
    <property type="component" value="Unassembled WGS sequence"/>
</dbReference>
<evidence type="ECO:0000259" key="6">
    <source>
        <dbReference type="PROSITE" id="PS51053"/>
    </source>
</evidence>
<name>A0A7I8VKG3_9ANNE</name>
<comment type="similarity">
    <text evidence="1">Belongs to the CCDC25 family.</text>
</comment>
<feature type="region of interest" description="Disordered" evidence="4">
    <location>
        <begin position="342"/>
        <end position="408"/>
    </location>
</feature>
<feature type="chain" id="PRO_5029881185" description="Coiled-coil domain-containing protein 25" evidence="5">
    <location>
        <begin position="22"/>
        <end position="408"/>
    </location>
</feature>